<evidence type="ECO:0000313" key="1">
    <source>
        <dbReference type="EMBL" id="CAG8685653.1"/>
    </source>
</evidence>
<protein>
    <submittedName>
        <fullName evidence="1">4930_t:CDS:1</fullName>
    </submittedName>
</protein>
<proteinExistence type="predicted"/>
<dbReference type="Proteomes" id="UP000789366">
    <property type="component" value="Unassembled WGS sequence"/>
</dbReference>
<feature type="non-terminal residue" evidence="1">
    <location>
        <position position="1"/>
    </location>
</feature>
<dbReference type="EMBL" id="CAJVPW010019219">
    <property type="protein sequence ID" value="CAG8685653.1"/>
    <property type="molecule type" value="Genomic_DNA"/>
</dbReference>
<evidence type="ECO:0000313" key="2">
    <source>
        <dbReference type="Proteomes" id="UP000789366"/>
    </source>
</evidence>
<name>A0ACA9P1Z9_9GLOM</name>
<accession>A0ACA9P1Z9</accession>
<gene>
    <name evidence="1" type="ORF">SPELUC_LOCUS10405</name>
</gene>
<organism evidence="1 2">
    <name type="scientific">Cetraspora pellucida</name>
    <dbReference type="NCBI Taxonomy" id="1433469"/>
    <lineage>
        <taxon>Eukaryota</taxon>
        <taxon>Fungi</taxon>
        <taxon>Fungi incertae sedis</taxon>
        <taxon>Mucoromycota</taxon>
        <taxon>Glomeromycotina</taxon>
        <taxon>Glomeromycetes</taxon>
        <taxon>Diversisporales</taxon>
        <taxon>Gigasporaceae</taxon>
        <taxon>Cetraspora</taxon>
    </lineage>
</organism>
<sequence length="102" mass="11683">KEFLLPKGWALKDNQKLGNRGGARIKKNIKTMLKGFFLNGNRNDKDKMSAKAMHAKLLEFVKNGDIEAENIPKTFTIQNWINSYTWAFKQKAAEKELGLDNI</sequence>
<keyword evidence="2" id="KW-1185">Reference proteome</keyword>
<comment type="caution">
    <text evidence="1">The sequence shown here is derived from an EMBL/GenBank/DDBJ whole genome shotgun (WGS) entry which is preliminary data.</text>
</comment>
<reference evidence="1" key="1">
    <citation type="submission" date="2021-06" db="EMBL/GenBank/DDBJ databases">
        <authorList>
            <person name="Kallberg Y."/>
            <person name="Tangrot J."/>
            <person name="Rosling A."/>
        </authorList>
    </citation>
    <scope>NUCLEOTIDE SEQUENCE</scope>
    <source>
        <strain evidence="1">28 12/20/2015</strain>
    </source>
</reference>